<keyword evidence="4" id="KW-0808">Transferase</keyword>
<keyword evidence="2" id="KW-0472">Membrane</keyword>
<sequence>MASISLFLCLVVMAGCSVEGATLKENDTKEVLKFEPLGAEGLQSCHSDCDYCSGGVCYYYDDDLGLAVGWIIAISIIVFLIFFVCLPVGICFCCGYCCFAACRKRDQPQTQVVYMQGPPPAGYEQPQQPPQYGQQPQAQPYVQKAYS</sequence>
<proteinExistence type="predicted"/>
<protein>
    <submittedName>
        <fullName evidence="4">Proline-rich receptor-like protein kinase PERK8</fullName>
    </submittedName>
</protein>
<evidence type="ECO:0000313" key="4">
    <source>
        <dbReference type="EMBL" id="OXA49474.1"/>
    </source>
</evidence>
<gene>
    <name evidence="4" type="ORF">Fcan01_15486</name>
</gene>
<keyword evidence="3" id="KW-0732">Signal</keyword>
<keyword evidence="2" id="KW-0812">Transmembrane</keyword>
<dbReference type="AlphaFoldDB" id="A0A226DXE6"/>
<accession>A0A226DXE6</accession>
<reference evidence="4 5" key="1">
    <citation type="submission" date="2015-12" db="EMBL/GenBank/DDBJ databases">
        <title>The genome of Folsomia candida.</title>
        <authorList>
            <person name="Faddeeva A."/>
            <person name="Derks M.F."/>
            <person name="Anvar Y."/>
            <person name="Smit S."/>
            <person name="Van Straalen N."/>
            <person name="Roelofs D."/>
        </authorList>
    </citation>
    <scope>NUCLEOTIDE SEQUENCE [LARGE SCALE GENOMIC DNA]</scope>
    <source>
        <strain evidence="4 5">VU population</strain>
        <tissue evidence="4">Whole body</tissue>
    </source>
</reference>
<dbReference type="GO" id="GO:0016301">
    <property type="term" value="F:kinase activity"/>
    <property type="evidence" value="ECO:0007669"/>
    <property type="project" value="UniProtKB-KW"/>
</dbReference>
<name>A0A226DXE6_FOLCA</name>
<feature type="transmembrane region" description="Helical" evidence="2">
    <location>
        <begin position="68"/>
        <end position="99"/>
    </location>
</feature>
<comment type="caution">
    <text evidence="4">The sequence shown here is derived from an EMBL/GenBank/DDBJ whole genome shotgun (WGS) entry which is preliminary data.</text>
</comment>
<evidence type="ECO:0000256" key="1">
    <source>
        <dbReference type="SAM" id="MobiDB-lite"/>
    </source>
</evidence>
<keyword evidence="4" id="KW-0418">Kinase</keyword>
<dbReference type="EMBL" id="LNIX01000010">
    <property type="protein sequence ID" value="OXA49474.1"/>
    <property type="molecule type" value="Genomic_DNA"/>
</dbReference>
<evidence type="ECO:0000313" key="5">
    <source>
        <dbReference type="Proteomes" id="UP000198287"/>
    </source>
</evidence>
<feature type="region of interest" description="Disordered" evidence="1">
    <location>
        <begin position="114"/>
        <end position="147"/>
    </location>
</feature>
<keyword evidence="4" id="KW-0675">Receptor</keyword>
<organism evidence="4 5">
    <name type="scientific">Folsomia candida</name>
    <name type="common">Springtail</name>
    <dbReference type="NCBI Taxonomy" id="158441"/>
    <lineage>
        <taxon>Eukaryota</taxon>
        <taxon>Metazoa</taxon>
        <taxon>Ecdysozoa</taxon>
        <taxon>Arthropoda</taxon>
        <taxon>Hexapoda</taxon>
        <taxon>Collembola</taxon>
        <taxon>Entomobryomorpha</taxon>
        <taxon>Isotomoidea</taxon>
        <taxon>Isotomidae</taxon>
        <taxon>Proisotominae</taxon>
        <taxon>Folsomia</taxon>
    </lineage>
</organism>
<feature type="chain" id="PRO_5012782042" evidence="3">
    <location>
        <begin position="21"/>
        <end position="147"/>
    </location>
</feature>
<dbReference type="Proteomes" id="UP000198287">
    <property type="component" value="Unassembled WGS sequence"/>
</dbReference>
<feature type="signal peptide" evidence="3">
    <location>
        <begin position="1"/>
        <end position="20"/>
    </location>
</feature>
<evidence type="ECO:0000256" key="3">
    <source>
        <dbReference type="SAM" id="SignalP"/>
    </source>
</evidence>
<feature type="compositionally biased region" description="Low complexity" evidence="1">
    <location>
        <begin position="122"/>
        <end position="141"/>
    </location>
</feature>
<keyword evidence="2" id="KW-1133">Transmembrane helix</keyword>
<keyword evidence="5" id="KW-1185">Reference proteome</keyword>
<evidence type="ECO:0000256" key="2">
    <source>
        <dbReference type="SAM" id="Phobius"/>
    </source>
</evidence>